<name>A0A7W7ZWV3_9ACTN</name>
<organism evidence="1 2">
    <name type="scientific">Nonomuraea endophytica</name>
    <dbReference type="NCBI Taxonomy" id="714136"/>
    <lineage>
        <taxon>Bacteria</taxon>
        <taxon>Bacillati</taxon>
        <taxon>Actinomycetota</taxon>
        <taxon>Actinomycetes</taxon>
        <taxon>Streptosporangiales</taxon>
        <taxon>Streptosporangiaceae</taxon>
        <taxon>Nonomuraea</taxon>
    </lineage>
</organism>
<gene>
    <name evidence="1" type="ORF">HNR40_000658</name>
</gene>
<dbReference type="Pfam" id="PF20062">
    <property type="entry name" value="DUF6461"/>
    <property type="match status" value="1"/>
</dbReference>
<accession>A0A7W7ZWV3</accession>
<sequence>MVDEVAQQTYLHYRQLLDGSWLGEALCWTVFVPHDGSALSLAETGERVSEAGHYEVYETDTFEHEEVFLDLSDDAPWAMLVDRSDRYVALFEYNGFQGVYPPVLPRLSAGGRAYSAYWNVNATNSVGFAVDGEMVLSFNAMYAEEATGLPEWDQWPQVQAVLPYFDWQKGESWRAAALTAIELATGARLSEEWLSEAPSFLMGRSNEQAPRLGPAGDVS</sequence>
<dbReference type="Proteomes" id="UP000568380">
    <property type="component" value="Unassembled WGS sequence"/>
</dbReference>
<dbReference type="RefSeq" id="WP_184958182.1">
    <property type="nucleotide sequence ID" value="NZ_JACHIN010000001.1"/>
</dbReference>
<evidence type="ECO:0000313" key="1">
    <source>
        <dbReference type="EMBL" id="MBB5075212.1"/>
    </source>
</evidence>
<dbReference type="AlphaFoldDB" id="A0A7W7ZWV3"/>
<keyword evidence="2" id="KW-1185">Reference proteome</keyword>
<reference evidence="1 2" key="1">
    <citation type="submission" date="2020-08" db="EMBL/GenBank/DDBJ databases">
        <title>Genomic Encyclopedia of Type Strains, Phase IV (KMG-IV): sequencing the most valuable type-strain genomes for metagenomic binning, comparative biology and taxonomic classification.</title>
        <authorList>
            <person name="Goeker M."/>
        </authorList>
    </citation>
    <scope>NUCLEOTIDE SEQUENCE [LARGE SCALE GENOMIC DNA]</scope>
    <source>
        <strain evidence="1 2">DSM 45385</strain>
    </source>
</reference>
<dbReference type="EMBL" id="JACHIN010000001">
    <property type="protein sequence ID" value="MBB5075212.1"/>
    <property type="molecule type" value="Genomic_DNA"/>
</dbReference>
<evidence type="ECO:0000313" key="2">
    <source>
        <dbReference type="Proteomes" id="UP000568380"/>
    </source>
</evidence>
<comment type="caution">
    <text evidence="1">The sequence shown here is derived from an EMBL/GenBank/DDBJ whole genome shotgun (WGS) entry which is preliminary data.</text>
</comment>
<protein>
    <submittedName>
        <fullName evidence="1">Uncharacterized protein</fullName>
    </submittedName>
</protein>
<proteinExistence type="predicted"/>
<dbReference type="InterPro" id="IPR045592">
    <property type="entry name" value="DUF6461"/>
</dbReference>